<keyword evidence="7 17" id="KW-0812">Transmembrane</keyword>
<dbReference type="InterPro" id="IPR005467">
    <property type="entry name" value="His_kinase_dom"/>
</dbReference>
<evidence type="ECO:0000256" key="1">
    <source>
        <dbReference type="ARBA" id="ARBA00000085"/>
    </source>
</evidence>
<evidence type="ECO:0000256" key="5">
    <source>
        <dbReference type="ARBA" id="ARBA00022553"/>
    </source>
</evidence>
<dbReference type="SMART" id="SM00304">
    <property type="entry name" value="HAMP"/>
    <property type="match status" value="1"/>
</dbReference>
<keyword evidence="10" id="KW-0067">ATP-binding</keyword>
<keyword evidence="11 17" id="KW-1133">Transmembrane helix</keyword>
<dbReference type="AlphaFoldDB" id="A0A1B9AAD9"/>
<evidence type="ECO:0000256" key="14">
    <source>
        <dbReference type="ARBA" id="ARBA00023136"/>
    </source>
</evidence>
<keyword evidence="4" id="KW-1003">Cell membrane</keyword>
<dbReference type="Gene3D" id="1.10.287.130">
    <property type="match status" value="1"/>
</dbReference>
<dbReference type="InterPro" id="IPR003661">
    <property type="entry name" value="HisK_dim/P_dom"/>
</dbReference>
<comment type="subcellular location">
    <subcellularLocation>
        <location evidence="2">Cell membrane</location>
        <topology evidence="2">Multi-pass membrane protein</topology>
    </subcellularLocation>
</comment>
<keyword evidence="5" id="KW-0597">Phosphoprotein</keyword>
<dbReference type="Pfam" id="PF00512">
    <property type="entry name" value="HisKA"/>
    <property type="match status" value="1"/>
</dbReference>
<dbReference type="CDD" id="cd00082">
    <property type="entry name" value="HisKA"/>
    <property type="match status" value="1"/>
</dbReference>
<protein>
    <recommendedName>
        <fullName evidence="16">Heme sensor protein HssS</fullName>
        <ecNumber evidence="3">2.7.13.3</ecNumber>
    </recommendedName>
</protein>
<keyword evidence="8" id="KW-0547">Nucleotide-binding</keyword>
<dbReference type="GO" id="GO:0000155">
    <property type="term" value="F:phosphorelay sensor kinase activity"/>
    <property type="evidence" value="ECO:0007669"/>
    <property type="project" value="InterPro"/>
</dbReference>
<dbReference type="InterPro" id="IPR036097">
    <property type="entry name" value="HisK_dim/P_sf"/>
</dbReference>
<dbReference type="GO" id="GO:0005524">
    <property type="term" value="F:ATP binding"/>
    <property type="evidence" value="ECO:0007669"/>
    <property type="project" value="UniProtKB-KW"/>
</dbReference>
<dbReference type="InterPro" id="IPR003660">
    <property type="entry name" value="HAMP_dom"/>
</dbReference>
<dbReference type="GO" id="GO:0005886">
    <property type="term" value="C:plasma membrane"/>
    <property type="evidence" value="ECO:0007669"/>
    <property type="project" value="UniProtKB-SubCell"/>
</dbReference>
<feature type="transmembrane region" description="Helical" evidence="17">
    <location>
        <begin position="6"/>
        <end position="26"/>
    </location>
</feature>
<evidence type="ECO:0000256" key="11">
    <source>
        <dbReference type="ARBA" id="ARBA00022989"/>
    </source>
</evidence>
<dbReference type="PROSITE" id="PS50885">
    <property type="entry name" value="HAMP"/>
    <property type="match status" value="1"/>
</dbReference>
<dbReference type="PROSITE" id="PS50109">
    <property type="entry name" value="HIS_KIN"/>
    <property type="match status" value="1"/>
</dbReference>
<name>A0A1B9AAD9_9BACI</name>
<keyword evidence="12" id="KW-0902">Two-component regulatory system</keyword>
<evidence type="ECO:0000256" key="15">
    <source>
        <dbReference type="ARBA" id="ARBA00037219"/>
    </source>
</evidence>
<dbReference type="Pfam" id="PF00672">
    <property type="entry name" value="HAMP"/>
    <property type="match status" value="1"/>
</dbReference>
<dbReference type="RefSeq" id="WP_065412263.1">
    <property type="nucleotide sequence ID" value="NZ_MAYT01000032.1"/>
</dbReference>
<keyword evidence="21" id="KW-1185">Reference proteome</keyword>
<dbReference type="Gene3D" id="6.10.340.10">
    <property type="match status" value="1"/>
</dbReference>
<dbReference type="EMBL" id="MAYT01000032">
    <property type="protein sequence ID" value="OCA80812.1"/>
    <property type="molecule type" value="Genomic_DNA"/>
</dbReference>
<evidence type="ECO:0000256" key="8">
    <source>
        <dbReference type="ARBA" id="ARBA00022741"/>
    </source>
</evidence>
<dbReference type="InterPro" id="IPR050398">
    <property type="entry name" value="HssS/ArlS-like"/>
</dbReference>
<dbReference type="EC" id="2.7.13.3" evidence="3"/>
<sequence length="457" mass="52266">MKSLYGKFVLMTALIMVFSTIGGFLVTNTYYHRVMKARNDEKNVEIAKTIVDHIEETPQENLDEYLKTIGRIGYQLYVVDELGKSSFYGGDFRLKNLDRNSVEQVLAGHVYHGMRDFPRETFVTGFFANEMSNTIGVPFKHDNKQYALFIRPDIKLLFSEVHTILAGLIIATALLSLLAMLLVAKMLIVPITQLTAATKRIADEKYDTQLNIDRHDEIGQLAASFNTMVGQLQENDKIRKEFISNVSHDFQSPLLNIQGYAGLLKGGNISDEERKNYAEVIQSETNRLSKLTRQLLLLTSLDQSSRMVKYRDYRLDEQLKACINKYRWWLEEDRLNLHMKMEATTYRGDEALFENVWENLLTNAIKYNRPEGEIHIALEKKDGYIEVIVQDTGIGISEAEQSQLFNRFYRADTSRTKEGTGLGLSIVKQIIELHKGNIHVTSKPGEGTTFTIKLLNL</sequence>
<dbReference type="PANTHER" id="PTHR45528:SF11">
    <property type="entry name" value="HISTIDINE KINASE"/>
    <property type="match status" value="1"/>
</dbReference>
<dbReference type="Gene3D" id="3.30.565.10">
    <property type="entry name" value="Histidine kinase-like ATPase, C-terminal domain"/>
    <property type="match status" value="1"/>
</dbReference>
<organism evidence="20 21">
    <name type="scientific">Pseudobacillus wudalianchiensis</name>
    <dbReference type="NCBI Taxonomy" id="1743143"/>
    <lineage>
        <taxon>Bacteria</taxon>
        <taxon>Bacillati</taxon>
        <taxon>Bacillota</taxon>
        <taxon>Bacilli</taxon>
        <taxon>Bacillales</taxon>
        <taxon>Bacillaceae</taxon>
        <taxon>Pseudobacillus</taxon>
    </lineage>
</organism>
<dbReference type="PANTHER" id="PTHR45528">
    <property type="entry name" value="SENSOR HISTIDINE KINASE CPXA"/>
    <property type="match status" value="1"/>
</dbReference>
<dbReference type="SUPFAM" id="SSF47384">
    <property type="entry name" value="Homodimeric domain of signal transducing histidine kinase"/>
    <property type="match status" value="1"/>
</dbReference>
<keyword evidence="13" id="KW-0843">Virulence</keyword>
<evidence type="ECO:0000256" key="12">
    <source>
        <dbReference type="ARBA" id="ARBA00023012"/>
    </source>
</evidence>
<dbReference type="InterPro" id="IPR003594">
    <property type="entry name" value="HATPase_dom"/>
</dbReference>
<evidence type="ECO:0000256" key="16">
    <source>
        <dbReference type="ARBA" id="ARBA00040841"/>
    </source>
</evidence>
<comment type="caution">
    <text evidence="20">The sequence shown here is derived from an EMBL/GenBank/DDBJ whole genome shotgun (WGS) entry which is preliminary data.</text>
</comment>
<feature type="transmembrane region" description="Helical" evidence="17">
    <location>
        <begin position="164"/>
        <end position="188"/>
    </location>
</feature>
<dbReference type="Pfam" id="PF02518">
    <property type="entry name" value="HATPase_c"/>
    <property type="match status" value="1"/>
</dbReference>
<evidence type="ECO:0000256" key="17">
    <source>
        <dbReference type="SAM" id="Phobius"/>
    </source>
</evidence>
<dbReference type="Proteomes" id="UP000092578">
    <property type="component" value="Unassembled WGS sequence"/>
</dbReference>
<keyword evidence="6" id="KW-0808">Transferase</keyword>
<dbReference type="PRINTS" id="PR00344">
    <property type="entry name" value="BCTRLSENSOR"/>
</dbReference>
<evidence type="ECO:0000256" key="2">
    <source>
        <dbReference type="ARBA" id="ARBA00004651"/>
    </source>
</evidence>
<dbReference type="SMART" id="SM00388">
    <property type="entry name" value="HisKA"/>
    <property type="match status" value="1"/>
</dbReference>
<evidence type="ECO:0000259" key="19">
    <source>
        <dbReference type="PROSITE" id="PS50885"/>
    </source>
</evidence>
<evidence type="ECO:0000256" key="13">
    <source>
        <dbReference type="ARBA" id="ARBA00023026"/>
    </source>
</evidence>
<dbReference type="SUPFAM" id="SSF55874">
    <property type="entry name" value="ATPase domain of HSP90 chaperone/DNA topoisomerase II/histidine kinase"/>
    <property type="match status" value="1"/>
</dbReference>
<dbReference type="InterPro" id="IPR004358">
    <property type="entry name" value="Sig_transdc_His_kin-like_C"/>
</dbReference>
<gene>
    <name evidence="20" type="ORF">A8F95_17025</name>
</gene>
<evidence type="ECO:0000256" key="7">
    <source>
        <dbReference type="ARBA" id="ARBA00022692"/>
    </source>
</evidence>
<evidence type="ECO:0000313" key="20">
    <source>
        <dbReference type="EMBL" id="OCA80812.1"/>
    </source>
</evidence>
<evidence type="ECO:0000256" key="3">
    <source>
        <dbReference type="ARBA" id="ARBA00012438"/>
    </source>
</evidence>
<dbReference type="CDD" id="cd06225">
    <property type="entry name" value="HAMP"/>
    <property type="match status" value="1"/>
</dbReference>
<evidence type="ECO:0000256" key="9">
    <source>
        <dbReference type="ARBA" id="ARBA00022777"/>
    </source>
</evidence>
<feature type="domain" description="HAMP" evidence="19">
    <location>
        <begin position="185"/>
        <end position="237"/>
    </location>
</feature>
<dbReference type="CDD" id="cd00075">
    <property type="entry name" value="HATPase"/>
    <property type="match status" value="1"/>
</dbReference>
<evidence type="ECO:0000259" key="18">
    <source>
        <dbReference type="PROSITE" id="PS50109"/>
    </source>
</evidence>
<evidence type="ECO:0000256" key="4">
    <source>
        <dbReference type="ARBA" id="ARBA00022475"/>
    </source>
</evidence>
<keyword evidence="14 17" id="KW-0472">Membrane</keyword>
<comment type="catalytic activity">
    <reaction evidence="1">
        <text>ATP + protein L-histidine = ADP + protein N-phospho-L-histidine.</text>
        <dbReference type="EC" id="2.7.13.3"/>
    </reaction>
</comment>
<feature type="domain" description="Histidine kinase" evidence="18">
    <location>
        <begin position="245"/>
        <end position="457"/>
    </location>
</feature>
<keyword evidence="9 20" id="KW-0418">Kinase</keyword>
<comment type="function">
    <text evidence="15">Member of the two-component regulatory system HssS/HssR involved in intracellular heme homeostasis and tempering of staphylococcal virulence. HssS functions as a heme sensor histidine kinase which is autophosphorylated at a histidine residue and transfers its phosphate group to an aspartate residue of HssR. HssR/HssS activates the expression of hrtAB, an efflux pump, in response to extracellular heme, hemin, hemoglobin or blood.</text>
</comment>
<dbReference type="SUPFAM" id="SSF158472">
    <property type="entry name" value="HAMP domain-like"/>
    <property type="match status" value="1"/>
</dbReference>
<dbReference type="FunFam" id="1.10.287.130:FF:000001">
    <property type="entry name" value="Two-component sensor histidine kinase"/>
    <property type="match status" value="1"/>
</dbReference>
<dbReference type="SMART" id="SM00387">
    <property type="entry name" value="HATPase_c"/>
    <property type="match status" value="1"/>
</dbReference>
<proteinExistence type="predicted"/>
<dbReference type="FunFam" id="3.30.565.10:FF:000006">
    <property type="entry name" value="Sensor histidine kinase WalK"/>
    <property type="match status" value="1"/>
</dbReference>
<evidence type="ECO:0000256" key="10">
    <source>
        <dbReference type="ARBA" id="ARBA00022840"/>
    </source>
</evidence>
<evidence type="ECO:0000313" key="21">
    <source>
        <dbReference type="Proteomes" id="UP000092578"/>
    </source>
</evidence>
<evidence type="ECO:0000256" key="6">
    <source>
        <dbReference type="ARBA" id="ARBA00022679"/>
    </source>
</evidence>
<accession>A0A1B9AAD9</accession>
<dbReference type="InterPro" id="IPR036890">
    <property type="entry name" value="HATPase_C_sf"/>
</dbReference>
<reference evidence="21" key="1">
    <citation type="submission" date="2016-05" db="EMBL/GenBank/DDBJ databases">
        <authorList>
            <person name="Liu B."/>
            <person name="Wang J."/>
            <person name="Zhu Y."/>
            <person name="Liu G."/>
            <person name="Chen Q."/>
            <person name="Chen Z."/>
            <person name="Lan J."/>
            <person name="Che J."/>
            <person name="Ge C."/>
            <person name="Shi H."/>
            <person name="Pan Z."/>
            <person name="Liu X."/>
        </authorList>
    </citation>
    <scope>NUCLEOTIDE SEQUENCE [LARGE SCALE GENOMIC DNA]</scope>
    <source>
        <strain evidence="21">FJAT-27215</strain>
    </source>
</reference>